<dbReference type="Proteomes" id="UP000585609">
    <property type="component" value="Unassembled WGS sequence"/>
</dbReference>
<comment type="caution">
    <text evidence="1">The sequence shown here is derived from an EMBL/GenBank/DDBJ whole genome shotgun (WGS) entry which is preliminary data.</text>
</comment>
<dbReference type="EMBL" id="BLRW01000597">
    <property type="protein sequence ID" value="GFP24479.1"/>
    <property type="molecule type" value="Genomic_DNA"/>
</dbReference>
<organism evidence="1 2">
    <name type="scientific">Candidatus Hakubella thermalkaliphila</name>
    <dbReference type="NCBI Taxonomy" id="2754717"/>
    <lineage>
        <taxon>Bacteria</taxon>
        <taxon>Bacillati</taxon>
        <taxon>Actinomycetota</taxon>
        <taxon>Actinomycetota incertae sedis</taxon>
        <taxon>Candidatus Hakubellales</taxon>
        <taxon>Candidatus Hakubellaceae</taxon>
        <taxon>Candidatus Hakubella</taxon>
    </lineage>
</organism>
<evidence type="ECO:0000313" key="2">
    <source>
        <dbReference type="Proteomes" id="UP000585609"/>
    </source>
</evidence>
<reference evidence="1 2" key="1">
    <citation type="journal article" date="2020" name="Front. Microbiol.">
        <title>Single-cell genomics of novel Actinobacteria with the Wood-Ljungdahl pathway discovered in a serpentinizing system.</title>
        <authorList>
            <person name="Merino N."/>
            <person name="Kawai M."/>
            <person name="Boyd E.S."/>
            <person name="Colman D.R."/>
            <person name="McGlynn S.E."/>
            <person name="Nealson K.H."/>
            <person name="Kurokawa K."/>
            <person name="Hongoh Y."/>
        </authorList>
    </citation>
    <scope>NUCLEOTIDE SEQUENCE [LARGE SCALE GENOMIC DNA]</scope>
    <source>
        <strain evidence="1 2">S09_30</strain>
    </source>
</reference>
<gene>
    <name evidence="1" type="ORF">HKBW3S09_01946</name>
</gene>
<sequence length="85" mass="10191">YFLPEYHPDLEFSRALYDLKDDLIIKAISVEWKKDLTLGQIHELEIPWWLIEREAQDKGSYIIILNLKDAQRLHIGELREITLEK</sequence>
<protein>
    <submittedName>
        <fullName evidence="1">Sugar fermentation stimulation protein A</fullName>
    </submittedName>
</protein>
<accession>A0A6V8NW68</accession>
<name>A0A6V8NW68_9ACTN</name>
<evidence type="ECO:0000313" key="1">
    <source>
        <dbReference type="EMBL" id="GFP24479.1"/>
    </source>
</evidence>
<dbReference type="AlphaFoldDB" id="A0A6V8NW68"/>
<proteinExistence type="predicted"/>
<feature type="non-terminal residue" evidence="1">
    <location>
        <position position="1"/>
    </location>
</feature>